<dbReference type="VEuPathDB" id="FungiDB:yc1106_01601"/>
<dbReference type="EMBL" id="CP089274">
    <property type="protein sequence ID" value="USP74327.1"/>
    <property type="molecule type" value="Genomic_DNA"/>
</dbReference>
<sequence length="671" mass="74950">MTRKAEHNHELNELPSSARLLDVERPKLKCAPPLKETNSKIRVFLKHLGLQLPDTLVGAAFAWRSPEEHRKVAIYQNRSMAALNSLLHLVPISACIVLLVLFWSKKWTGGPSDNATTLQFVAKLHELLMQSSLIAILLHIIRSQAINGFIPLGALSGATKGPQLSYLWSLDFFSAIMSSKFGKRSKVSFALSTLGLLVLTGVVGPSSAVLMIPRPGMPYDQIKETIYMNVSELETFPSSFNYTHNLNFSTFDQRYDTRPLEFYKDSVGTKFATGLWGDVYRSRTMKISTVMSPELKPLQSIVTIPTVLSMTQLSNRMDILHQVLPASTTDEFANITLIITTSQPVTLVTCSLVPSIEDEDVYYLLHNRTSRFLSTAADMYERMRRSNESFTGNGEWLPPLWMPSPEDPASLIIVILLNRKSDGKSFVTCTVTPFWWRAKTWRSAWSNQIIYTDLPAMEHVSKQFGFRPITIATEGIAAINSVRWLEEIGELTAPFITPDIVATMFVSAISQFPGRSPDDKEDIDEKYLSGIEASEIVPESHTQFEYTATSYGYGYGATDTSIRLSVAVIIAYCIIAILYVIYIIATGHTSIAWDSATELIMLALQSKEPKDLGYVSVGLCSTETFRRGVGIRVSTVKDDETGELREKLELVFDNVETEKRGLTKVVRGNAY</sequence>
<dbReference type="OrthoDB" id="5342924at2759"/>
<protein>
    <submittedName>
        <fullName evidence="2">Uncharacterized protein</fullName>
    </submittedName>
</protein>
<evidence type="ECO:0000256" key="1">
    <source>
        <dbReference type="SAM" id="Phobius"/>
    </source>
</evidence>
<feature type="transmembrane region" description="Helical" evidence="1">
    <location>
        <begin position="187"/>
        <end position="212"/>
    </location>
</feature>
<evidence type="ECO:0000313" key="3">
    <source>
        <dbReference type="Proteomes" id="UP001056012"/>
    </source>
</evidence>
<gene>
    <name evidence="2" type="ORF">yc1106_01601</name>
</gene>
<feature type="transmembrane region" description="Helical" evidence="1">
    <location>
        <begin position="86"/>
        <end position="104"/>
    </location>
</feature>
<keyword evidence="3" id="KW-1185">Reference proteome</keyword>
<keyword evidence="1" id="KW-1133">Transmembrane helix</keyword>
<feature type="transmembrane region" description="Helical" evidence="1">
    <location>
        <begin position="124"/>
        <end position="141"/>
    </location>
</feature>
<dbReference type="AlphaFoldDB" id="A0A9Q8Z237"/>
<accession>A0A9Q8Z237</accession>
<organism evidence="2 3">
    <name type="scientific">Curvularia clavata</name>
    <dbReference type="NCBI Taxonomy" id="95742"/>
    <lineage>
        <taxon>Eukaryota</taxon>
        <taxon>Fungi</taxon>
        <taxon>Dikarya</taxon>
        <taxon>Ascomycota</taxon>
        <taxon>Pezizomycotina</taxon>
        <taxon>Dothideomycetes</taxon>
        <taxon>Pleosporomycetidae</taxon>
        <taxon>Pleosporales</taxon>
        <taxon>Pleosporineae</taxon>
        <taxon>Pleosporaceae</taxon>
        <taxon>Curvularia</taxon>
    </lineage>
</organism>
<name>A0A9Q8Z237_CURCL</name>
<keyword evidence="1" id="KW-0812">Transmembrane</keyword>
<dbReference type="Proteomes" id="UP001056012">
    <property type="component" value="Chromosome 1"/>
</dbReference>
<keyword evidence="1" id="KW-0472">Membrane</keyword>
<reference evidence="2" key="1">
    <citation type="submission" date="2021-12" db="EMBL/GenBank/DDBJ databases">
        <title>Curvularia clavata genome.</title>
        <authorList>
            <person name="Cao Y."/>
        </authorList>
    </citation>
    <scope>NUCLEOTIDE SEQUENCE</scope>
    <source>
        <strain evidence="2">Yc1106</strain>
    </source>
</reference>
<proteinExistence type="predicted"/>
<feature type="transmembrane region" description="Helical" evidence="1">
    <location>
        <begin position="564"/>
        <end position="585"/>
    </location>
</feature>
<evidence type="ECO:0000313" key="2">
    <source>
        <dbReference type="EMBL" id="USP74327.1"/>
    </source>
</evidence>